<dbReference type="GO" id="GO:0008081">
    <property type="term" value="F:phosphoric diester hydrolase activity"/>
    <property type="evidence" value="ECO:0007669"/>
    <property type="project" value="InterPro"/>
</dbReference>
<feature type="transmembrane region" description="Helical" evidence="1">
    <location>
        <begin position="68"/>
        <end position="87"/>
    </location>
</feature>
<organism evidence="2 3">
    <name type="scientific">Puccinia sorghi</name>
    <dbReference type="NCBI Taxonomy" id="27349"/>
    <lineage>
        <taxon>Eukaryota</taxon>
        <taxon>Fungi</taxon>
        <taxon>Dikarya</taxon>
        <taxon>Basidiomycota</taxon>
        <taxon>Pucciniomycotina</taxon>
        <taxon>Pucciniomycetes</taxon>
        <taxon>Pucciniales</taxon>
        <taxon>Pucciniaceae</taxon>
        <taxon>Puccinia</taxon>
    </lineage>
</organism>
<reference evidence="2 3" key="1">
    <citation type="submission" date="2015-08" db="EMBL/GenBank/DDBJ databases">
        <title>Next Generation Sequencing and Analysis of the Genome of Puccinia sorghi L Schw, the Causal Agent of Maize Common Rust.</title>
        <authorList>
            <person name="Rochi L."/>
            <person name="Burguener G."/>
            <person name="Darino M."/>
            <person name="Turjanski A."/>
            <person name="Kreff E."/>
            <person name="Dieguez M.J."/>
            <person name="Sacco F."/>
        </authorList>
    </citation>
    <scope>NUCLEOTIDE SEQUENCE [LARGE SCALE GENOMIC DNA]</scope>
    <source>
        <strain evidence="2 3">RO10H11247</strain>
    </source>
</reference>
<dbReference type="PANTHER" id="PTHR13593:SF116">
    <property type="entry name" value="PLC-LIKE PHOSPHODIESTERASE"/>
    <property type="match status" value="1"/>
</dbReference>
<keyword evidence="3" id="KW-1185">Reference proteome</keyword>
<dbReference type="GO" id="GO:0006629">
    <property type="term" value="P:lipid metabolic process"/>
    <property type="evidence" value="ECO:0007669"/>
    <property type="project" value="InterPro"/>
</dbReference>
<dbReference type="InterPro" id="IPR017946">
    <property type="entry name" value="PLC-like_Pdiesterase_TIM-brl"/>
</dbReference>
<dbReference type="VEuPathDB" id="FungiDB:VP01_210g21"/>
<gene>
    <name evidence="2" type="ORF">VP01_210g21</name>
</gene>
<comment type="caution">
    <text evidence="2">The sequence shown here is derived from an EMBL/GenBank/DDBJ whole genome shotgun (WGS) entry which is preliminary data.</text>
</comment>
<dbReference type="InterPro" id="IPR051057">
    <property type="entry name" value="PI-PLC_domain"/>
</dbReference>
<dbReference type="Proteomes" id="UP000037035">
    <property type="component" value="Unassembled WGS sequence"/>
</dbReference>
<keyword evidence="1" id="KW-0472">Membrane</keyword>
<dbReference type="Gene3D" id="3.20.20.190">
    <property type="entry name" value="Phosphatidylinositol (PI) phosphodiesterase"/>
    <property type="match status" value="1"/>
</dbReference>
<keyword evidence="1" id="KW-0812">Transmembrane</keyword>
<sequence length="505" mass="56202">MGLLSSALQAEKSHGREHIDYHVVVPVEDPHVRLSAGGCLPPVDADQDRSNTSLSPSALMRFLQPIKCWLKFLASSFLATVIIFTIYHPIGSAFRTSEQDQVQFEIAFQSSTQDDNLPTLQTDDIERRILDAAPILGFYEQSDGRLSNWMSGIPDDVPITRNLFTQASFGALYEGNYTQATQDLLEPVTGKIPPAIAYQCHDRSLFQMLGDGIRFFDFRVGFLPGHKQLGFFHSAALLSTTATLPDVLLGFYKWLDDHPSETILISIKVDNATFGSPPSNGQPSSRRLQLMIYELLTQSELARNHWLQEDSKLGTLGQTRGKMIFVQRIDWNEVRGADGYAPIGIALPPGQFEVNSKNFTIEYNREEHMRAFVEDFYNILPNPTSVEEKFALKFAAVQAHLGLAARADPQTVDQLFITFASGGALLNIPPVTPKMLAIGTGEGESLRNAVNERIARLIQEEYTGGVDNGEERKRLGILIFDWYHQVPSLILSVISQNPSLPANHL</sequence>
<dbReference type="OrthoDB" id="1046782at2759"/>
<evidence type="ECO:0000256" key="1">
    <source>
        <dbReference type="SAM" id="Phobius"/>
    </source>
</evidence>
<evidence type="ECO:0000313" key="2">
    <source>
        <dbReference type="EMBL" id="KNZ57642.1"/>
    </source>
</evidence>
<accession>A0A0L6VAQ6</accession>
<dbReference type="STRING" id="27349.A0A0L6VAQ6"/>
<keyword evidence="1" id="KW-1133">Transmembrane helix</keyword>
<protein>
    <recommendedName>
        <fullName evidence="4">Phosphatidylinositol-specific phospholipase C X domain-containing protein</fullName>
    </recommendedName>
</protein>
<evidence type="ECO:0008006" key="4">
    <source>
        <dbReference type="Google" id="ProtNLM"/>
    </source>
</evidence>
<evidence type="ECO:0000313" key="3">
    <source>
        <dbReference type="Proteomes" id="UP000037035"/>
    </source>
</evidence>
<dbReference type="AlphaFoldDB" id="A0A0L6VAQ6"/>
<dbReference type="SUPFAM" id="SSF51695">
    <property type="entry name" value="PLC-like phosphodiesterases"/>
    <property type="match status" value="1"/>
</dbReference>
<name>A0A0L6VAQ6_9BASI</name>
<dbReference type="EMBL" id="LAVV01006959">
    <property type="protein sequence ID" value="KNZ57642.1"/>
    <property type="molecule type" value="Genomic_DNA"/>
</dbReference>
<proteinExistence type="predicted"/>
<dbReference type="PANTHER" id="PTHR13593">
    <property type="match status" value="1"/>
</dbReference>